<comment type="catalytic activity">
    <reaction evidence="2">
        <text>N-terminal N-formyl-L-methionyl-[peptide] + H2O = N-terminal L-methionyl-[peptide] + formate</text>
        <dbReference type="Rhea" id="RHEA:24420"/>
        <dbReference type="Rhea" id="RHEA-COMP:10639"/>
        <dbReference type="Rhea" id="RHEA-COMP:10640"/>
        <dbReference type="ChEBI" id="CHEBI:15377"/>
        <dbReference type="ChEBI" id="CHEBI:15740"/>
        <dbReference type="ChEBI" id="CHEBI:49298"/>
        <dbReference type="ChEBI" id="CHEBI:64731"/>
        <dbReference type="EC" id="3.5.1.88"/>
    </reaction>
</comment>
<comment type="similarity">
    <text evidence="1 2">Belongs to the polypeptide deformylase family.</text>
</comment>
<keyword evidence="2" id="KW-0408">Iron</keyword>
<keyword evidence="2" id="KW-0378">Hydrolase</keyword>
<feature type="active site" evidence="2">
    <location>
        <position position="131"/>
    </location>
</feature>
<dbReference type="InterPro" id="IPR036821">
    <property type="entry name" value="Peptide_deformylase_sf"/>
</dbReference>
<feature type="binding site" evidence="2">
    <location>
        <position position="134"/>
    </location>
    <ligand>
        <name>Fe cation</name>
        <dbReference type="ChEBI" id="CHEBI:24875"/>
    </ligand>
</feature>
<evidence type="ECO:0000313" key="3">
    <source>
        <dbReference type="EMBL" id="SDL69007.1"/>
    </source>
</evidence>
<organism evidence="3 4">
    <name type="scientific">Dendrosporobacter quercicolus</name>
    <dbReference type="NCBI Taxonomy" id="146817"/>
    <lineage>
        <taxon>Bacteria</taxon>
        <taxon>Bacillati</taxon>
        <taxon>Bacillota</taxon>
        <taxon>Negativicutes</taxon>
        <taxon>Selenomonadales</taxon>
        <taxon>Sporomusaceae</taxon>
        <taxon>Dendrosporobacter</taxon>
    </lineage>
</organism>
<proteinExistence type="inferred from homology"/>
<sequence length="150" mass="16205">MAILDIKKAGDKVLKEACVPVGKIDRRIRQLLDDMAQTMYDADGVGLAAPQVGISLRVIIIDAGDGLIELINPVLIESEGEEKGTEGCLSVPGIYGEVQRFSKVVVEGLNRNGKRVRIAGTGLLARALQHEMDHLDGVLFIEKAQTISTR</sequence>
<dbReference type="Gene3D" id="3.90.45.10">
    <property type="entry name" value="Peptide deformylase"/>
    <property type="match status" value="1"/>
</dbReference>
<dbReference type="PRINTS" id="PR01576">
    <property type="entry name" value="PDEFORMYLASE"/>
</dbReference>
<dbReference type="HAMAP" id="MF_00163">
    <property type="entry name" value="Pep_deformylase"/>
    <property type="match status" value="1"/>
</dbReference>
<evidence type="ECO:0000256" key="2">
    <source>
        <dbReference type="HAMAP-Rule" id="MF_00163"/>
    </source>
</evidence>
<dbReference type="EC" id="3.5.1.88" evidence="2"/>
<dbReference type="STRING" id="146817.SAMN04488502_101559"/>
<keyword evidence="2" id="KW-0648">Protein biosynthesis</keyword>
<evidence type="ECO:0000313" key="4">
    <source>
        <dbReference type="Proteomes" id="UP000214880"/>
    </source>
</evidence>
<dbReference type="SUPFAM" id="SSF56420">
    <property type="entry name" value="Peptide deformylase"/>
    <property type="match status" value="1"/>
</dbReference>
<feature type="binding site" evidence="2">
    <location>
        <position position="88"/>
    </location>
    <ligand>
        <name>Fe cation</name>
        <dbReference type="ChEBI" id="CHEBI:24875"/>
    </ligand>
</feature>
<name>A0A1G9M4Z7_9FIRM</name>
<keyword evidence="4" id="KW-1185">Reference proteome</keyword>
<dbReference type="PIRSF" id="PIRSF004749">
    <property type="entry name" value="Pep_def"/>
    <property type="match status" value="1"/>
</dbReference>
<feature type="binding site" evidence="2">
    <location>
        <position position="130"/>
    </location>
    <ligand>
        <name>Fe cation</name>
        <dbReference type="ChEBI" id="CHEBI:24875"/>
    </ligand>
</feature>
<protein>
    <recommendedName>
        <fullName evidence="2">Peptide deformylase</fullName>
        <shortName evidence="2">PDF</shortName>
        <ecNumber evidence="2">3.5.1.88</ecNumber>
    </recommendedName>
    <alternativeName>
        <fullName evidence="2">Polypeptide deformylase</fullName>
    </alternativeName>
</protein>
<dbReference type="Pfam" id="PF01327">
    <property type="entry name" value="Pep_deformylase"/>
    <property type="match status" value="1"/>
</dbReference>
<dbReference type="NCBIfam" id="TIGR00079">
    <property type="entry name" value="pept_deformyl"/>
    <property type="match status" value="1"/>
</dbReference>
<dbReference type="InterPro" id="IPR023635">
    <property type="entry name" value="Peptide_deformylase"/>
</dbReference>
<dbReference type="PANTHER" id="PTHR10458:SF22">
    <property type="entry name" value="PEPTIDE DEFORMYLASE"/>
    <property type="match status" value="1"/>
</dbReference>
<reference evidence="3 4" key="1">
    <citation type="submission" date="2016-10" db="EMBL/GenBank/DDBJ databases">
        <authorList>
            <person name="de Groot N.N."/>
        </authorList>
    </citation>
    <scope>NUCLEOTIDE SEQUENCE [LARGE SCALE GENOMIC DNA]</scope>
    <source>
        <strain evidence="3 4">DSM 1736</strain>
    </source>
</reference>
<dbReference type="OrthoDB" id="9784988at2"/>
<dbReference type="GO" id="GO:0006412">
    <property type="term" value="P:translation"/>
    <property type="evidence" value="ECO:0007669"/>
    <property type="project" value="UniProtKB-UniRule"/>
</dbReference>
<dbReference type="CDD" id="cd00487">
    <property type="entry name" value="Pep_deformylase"/>
    <property type="match status" value="1"/>
</dbReference>
<dbReference type="AlphaFoldDB" id="A0A1G9M4Z7"/>
<comment type="function">
    <text evidence="2">Removes the formyl group from the N-terminal Met of newly synthesized proteins. Requires at least a dipeptide for an efficient rate of reaction. N-terminal L-methionine is a prerequisite for activity but the enzyme has broad specificity at other positions.</text>
</comment>
<dbReference type="RefSeq" id="WP_092068041.1">
    <property type="nucleotide sequence ID" value="NZ_FNHB01000001.1"/>
</dbReference>
<dbReference type="GO" id="GO:0046872">
    <property type="term" value="F:metal ion binding"/>
    <property type="evidence" value="ECO:0007669"/>
    <property type="project" value="UniProtKB-KW"/>
</dbReference>
<accession>A0A1G9M4Z7</accession>
<evidence type="ECO:0000256" key="1">
    <source>
        <dbReference type="ARBA" id="ARBA00010759"/>
    </source>
</evidence>
<comment type="cofactor">
    <cofactor evidence="2">
        <name>Fe(2+)</name>
        <dbReference type="ChEBI" id="CHEBI:29033"/>
    </cofactor>
    <text evidence="2">Binds 1 Fe(2+) ion.</text>
</comment>
<dbReference type="PANTHER" id="PTHR10458">
    <property type="entry name" value="PEPTIDE DEFORMYLASE"/>
    <property type="match status" value="1"/>
</dbReference>
<dbReference type="NCBIfam" id="NF001159">
    <property type="entry name" value="PRK00150.1-3"/>
    <property type="match status" value="1"/>
</dbReference>
<keyword evidence="2" id="KW-0479">Metal-binding</keyword>
<gene>
    <name evidence="2" type="primary">def</name>
    <name evidence="3" type="ORF">SAMN04488502_101559</name>
</gene>
<dbReference type="Proteomes" id="UP000214880">
    <property type="component" value="Unassembled WGS sequence"/>
</dbReference>
<dbReference type="GO" id="GO:0042586">
    <property type="term" value="F:peptide deformylase activity"/>
    <property type="evidence" value="ECO:0007669"/>
    <property type="project" value="UniProtKB-UniRule"/>
</dbReference>
<dbReference type="EMBL" id="FNHB01000001">
    <property type="protein sequence ID" value="SDL69007.1"/>
    <property type="molecule type" value="Genomic_DNA"/>
</dbReference>